<dbReference type="Gene3D" id="3.90.1200.10">
    <property type="match status" value="1"/>
</dbReference>
<accession>A0A2T0B5L0</accession>
<name>A0A2T0B5L0_9CLOT</name>
<dbReference type="RefSeq" id="WP_106063142.1">
    <property type="nucleotide sequence ID" value="NZ_PVXO01000030.1"/>
</dbReference>
<evidence type="ECO:0000313" key="3">
    <source>
        <dbReference type="Proteomes" id="UP000239706"/>
    </source>
</evidence>
<dbReference type="EC" id="2.7.1.162" evidence="2"/>
<sequence>MNVNYDINEIIKQFNFSGNFIKAEPYGFGHINSTFCVYFQKGDCSIHRYILQKINTNVFKSPENLMENIENVTAHLKMKIMASGGNPNRETLIIVTTKDGKSFYKSETGDCFRAYIFIENARTYQLVENPKHLYNSGKAFGKFQQLLSDFPAEKLHETIPDFHNTVKRYETFLKSVEKDVKGRAIEVKDEIKFVMDRADDTKVLLNLLKENKLPLRVTHNDTKFNNVMIDDITGEGICIIDLDTVMPGLSLYDFGDSIRSGAATAEEDDTDLSKVGISLELFENFTRGFIETAGKSLTDMEIKLLPFSAKLLTFECGIRFLTDYLDGDVYFKIHREKHNLERARNQFKMVADIEAKFQQMEAIIGKVCQ</sequence>
<evidence type="ECO:0000259" key="1">
    <source>
        <dbReference type="Pfam" id="PF01636"/>
    </source>
</evidence>
<dbReference type="GO" id="GO:0016301">
    <property type="term" value="F:kinase activity"/>
    <property type="evidence" value="ECO:0007669"/>
    <property type="project" value="UniProtKB-KW"/>
</dbReference>
<dbReference type="OrthoDB" id="526037at2"/>
<dbReference type="InterPro" id="IPR050249">
    <property type="entry name" value="Pseudomonas-type_ThrB"/>
</dbReference>
<dbReference type="AlphaFoldDB" id="A0A2T0B5L0"/>
<dbReference type="InterPro" id="IPR011009">
    <property type="entry name" value="Kinase-like_dom_sf"/>
</dbReference>
<comment type="caution">
    <text evidence="2">The sequence shown here is derived from an EMBL/GenBank/DDBJ whole genome shotgun (WGS) entry which is preliminary data.</text>
</comment>
<keyword evidence="2" id="KW-0808">Transferase</keyword>
<dbReference type="Pfam" id="PF01636">
    <property type="entry name" value="APH"/>
    <property type="match status" value="1"/>
</dbReference>
<organism evidence="2 3">
    <name type="scientific">Clostridium liquoris</name>
    <dbReference type="NCBI Taxonomy" id="1289519"/>
    <lineage>
        <taxon>Bacteria</taxon>
        <taxon>Bacillati</taxon>
        <taxon>Bacillota</taxon>
        <taxon>Clostridia</taxon>
        <taxon>Eubacteriales</taxon>
        <taxon>Clostridiaceae</taxon>
        <taxon>Clostridium</taxon>
    </lineage>
</organism>
<dbReference type="InterPro" id="IPR002575">
    <property type="entry name" value="Aminoglycoside_PTrfase"/>
</dbReference>
<dbReference type="PANTHER" id="PTHR21064">
    <property type="entry name" value="AMINOGLYCOSIDE PHOSPHOTRANSFERASE DOMAIN-CONTAINING PROTEIN-RELATED"/>
    <property type="match status" value="1"/>
</dbReference>
<dbReference type="Proteomes" id="UP000239706">
    <property type="component" value="Unassembled WGS sequence"/>
</dbReference>
<dbReference type="EMBL" id="PVXO01000030">
    <property type="protein sequence ID" value="PRR79152.1"/>
    <property type="molecule type" value="Genomic_DNA"/>
</dbReference>
<dbReference type="PANTHER" id="PTHR21064:SF5">
    <property type="entry name" value="SLR1880 PROTEIN"/>
    <property type="match status" value="1"/>
</dbReference>
<feature type="domain" description="Aminoglycoside phosphotransferase" evidence="1">
    <location>
        <begin position="107"/>
        <end position="260"/>
    </location>
</feature>
<evidence type="ECO:0000313" key="2">
    <source>
        <dbReference type="EMBL" id="PRR79152.1"/>
    </source>
</evidence>
<dbReference type="SUPFAM" id="SSF56112">
    <property type="entry name" value="Protein kinase-like (PK-like)"/>
    <property type="match status" value="1"/>
</dbReference>
<gene>
    <name evidence="2" type="primary">nahK</name>
    <name evidence="2" type="ORF">CLLI_09970</name>
</gene>
<reference evidence="2 3" key="1">
    <citation type="submission" date="2018-03" db="EMBL/GenBank/DDBJ databases">
        <title>Genome sequence of Clostridium liquoris DSM 100320.</title>
        <authorList>
            <person name="Poehlein A."/>
            <person name="Daniel R."/>
        </authorList>
    </citation>
    <scope>NUCLEOTIDE SEQUENCE [LARGE SCALE GENOMIC DNA]</scope>
    <source>
        <strain evidence="2 3">DSM 100320</strain>
    </source>
</reference>
<keyword evidence="3" id="KW-1185">Reference proteome</keyword>
<proteinExistence type="predicted"/>
<keyword evidence="2" id="KW-0418">Kinase</keyword>
<protein>
    <submittedName>
        <fullName evidence="2">N-acetylhexosamine 1-kinase</fullName>
        <ecNumber evidence="2">2.7.1.162</ecNumber>
    </submittedName>
</protein>